<dbReference type="EMBL" id="SSHH01000001">
    <property type="protein sequence ID" value="TIX51880.1"/>
    <property type="molecule type" value="Genomic_DNA"/>
</dbReference>
<accession>A0A4T3FA16</accession>
<sequence>MNTRSVSDRLEPLYQPYISAFADLDTYIEEVWPKTDAEYPPNLNQTLRFFVGAMQSRARASFLLLQANSYWESEIVLRSLLEAVVKCLTFARRKDVDALLEQFWVELQASSDRKTALKAAMAQELMAEGSEDHSIFADLQNPEWFSIEPASNKQRRRSLDHQWSLPELVRKLMDESETTEPVAGLDAMLHSYGLQSEITHVSSKYYDLLWDRMIRGAELEALEDTHYCRQMTDALFLTAFSIVLSLQRLNVDKAKLNRPIEIAEKFSKLAKPYREEFARIRRPD</sequence>
<evidence type="ECO:0000313" key="2">
    <source>
        <dbReference type="Proteomes" id="UP000309389"/>
    </source>
</evidence>
<name>A0A4T3FA16_9SPHN</name>
<protein>
    <submittedName>
        <fullName evidence="1">Uncharacterized protein</fullName>
    </submittedName>
</protein>
<comment type="caution">
    <text evidence="1">The sequence shown here is derived from an EMBL/GenBank/DDBJ whole genome shotgun (WGS) entry which is preliminary data.</text>
</comment>
<dbReference type="AlphaFoldDB" id="A0A4T3FA16"/>
<organism evidence="1 2">
    <name type="scientific">Alteraurantiacibacter aquimixticola</name>
    <dbReference type="NCBI Taxonomy" id="2489173"/>
    <lineage>
        <taxon>Bacteria</taxon>
        <taxon>Pseudomonadati</taxon>
        <taxon>Pseudomonadota</taxon>
        <taxon>Alphaproteobacteria</taxon>
        <taxon>Sphingomonadales</taxon>
        <taxon>Erythrobacteraceae</taxon>
        <taxon>Alteraurantiacibacter</taxon>
    </lineage>
</organism>
<reference evidence="1 2" key="1">
    <citation type="submission" date="2019-04" db="EMBL/GenBank/DDBJ databases">
        <title>Altererythrobacter aquimixticola sp. nov., isolated from sediment of junction between the ocean and a freshwater spring.</title>
        <authorList>
            <person name="Yoon J.-H."/>
        </authorList>
    </citation>
    <scope>NUCLEOTIDE SEQUENCE [LARGE SCALE GENOMIC DNA]</scope>
    <source>
        <strain evidence="1 2">SSKS-13</strain>
    </source>
</reference>
<evidence type="ECO:0000313" key="1">
    <source>
        <dbReference type="EMBL" id="TIX51880.1"/>
    </source>
</evidence>
<dbReference type="Proteomes" id="UP000309389">
    <property type="component" value="Unassembled WGS sequence"/>
</dbReference>
<gene>
    <name evidence="1" type="ORF">E5222_05420</name>
</gene>
<proteinExistence type="predicted"/>
<keyword evidence="2" id="KW-1185">Reference proteome</keyword>